<keyword evidence="2" id="KW-1185">Reference proteome</keyword>
<evidence type="ECO:0000313" key="1">
    <source>
        <dbReference type="EMBL" id="KAJ8007616.1"/>
    </source>
</evidence>
<comment type="caution">
    <text evidence="1">The sequence shown here is derived from an EMBL/GenBank/DDBJ whole genome shotgun (WGS) entry which is preliminary data.</text>
</comment>
<organism evidence="1 2">
    <name type="scientific">Dallia pectoralis</name>
    <name type="common">Alaska blackfish</name>
    <dbReference type="NCBI Taxonomy" id="75939"/>
    <lineage>
        <taxon>Eukaryota</taxon>
        <taxon>Metazoa</taxon>
        <taxon>Chordata</taxon>
        <taxon>Craniata</taxon>
        <taxon>Vertebrata</taxon>
        <taxon>Euteleostomi</taxon>
        <taxon>Actinopterygii</taxon>
        <taxon>Neopterygii</taxon>
        <taxon>Teleostei</taxon>
        <taxon>Protacanthopterygii</taxon>
        <taxon>Esociformes</taxon>
        <taxon>Umbridae</taxon>
        <taxon>Dallia</taxon>
    </lineage>
</organism>
<gene>
    <name evidence="1" type="ORF">DPEC_G00096030</name>
</gene>
<sequence length="368" mass="40860">MLSSERQYVAMLKGVEETYLPLLEGSDTPSSLRGKADLLFPNWAGFSSFHSHNLLPAMEGALLQSLLQQDLFSKYREEFLQYSHYIRAKPEEDSPLVTQAADFFKLRLPASPPQSPLSFPHCLQAPIQRLEQYCDALEELGELNPASDSSLSVLRQVQRHGEDLRVSDLIVGCPVPVAERGELVRQGELLVCGGTRRKKTGVRSVFLYQHLIIFTKQKNVTPGRIAYSFKDSIKTGEMGLTQSVGEEGVRFEVWVRQAPRIRDNLTLQCQSGEDRAAWTHDIAQLLWTHAIHNTELCLKETMCIGVSSKMLLDITGAPVTSELDSIYSLNDRVHSSCSDSSSVGSQKEGGSPTSRRGDTQHLSPSTAV</sequence>
<proteinExistence type="predicted"/>
<dbReference type="Proteomes" id="UP001157502">
    <property type="component" value="Chromosome 8"/>
</dbReference>
<dbReference type="EMBL" id="CM055735">
    <property type="protein sequence ID" value="KAJ8007616.1"/>
    <property type="molecule type" value="Genomic_DNA"/>
</dbReference>
<protein>
    <submittedName>
        <fullName evidence="1">Uncharacterized protein</fullName>
    </submittedName>
</protein>
<evidence type="ECO:0000313" key="2">
    <source>
        <dbReference type="Proteomes" id="UP001157502"/>
    </source>
</evidence>
<reference evidence="1" key="1">
    <citation type="submission" date="2021-05" db="EMBL/GenBank/DDBJ databases">
        <authorList>
            <person name="Pan Q."/>
            <person name="Jouanno E."/>
            <person name="Zahm M."/>
            <person name="Klopp C."/>
            <person name="Cabau C."/>
            <person name="Louis A."/>
            <person name="Berthelot C."/>
            <person name="Parey E."/>
            <person name="Roest Crollius H."/>
            <person name="Montfort J."/>
            <person name="Robinson-Rechavi M."/>
            <person name="Bouchez O."/>
            <person name="Lampietro C."/>
            <person name="Lopez Roques C."/>
            <person name="Donnadieu C."/>
            <person name="Postlethwait J."/>
            <person name="Bobe J."/>
            <person name="Dillon D."/>
            <person name="Chandos A."/>
            <person name="von Hippel F."/>
            <person name="Guiguen Y."/>
        </authorList>
    </citation>
    <scope>NUCLEOTIDE SEQUENCE</scope>
    <source>
        <strain evidence="1">YG-Jan2019</strain>
    </source>
</reference>
<name>A0ACC2GVA3_DALPE</name>
<accession>A0ACC2GVA3</accession>